<evidence type="ECO:0000256" key="6">
    <source>
        <dbReference type="ARBA" id="ARBA00023065"/>
    </source>
</evidence>
<keyword evidence="5" id="KW-0520">NAD</keyword>
<dbReference type="InterPro" id="IPR036291">
    <property type="entry name" value="NAD(P)-bd_dom_sf"/>
</dbReference>
<dbReference type="InterPro" id="IPR006036">
    <property type="entry name" value="K_uptake_TrkA"/>
</dbReference>
<organism evidence="9 10">
    <name type="scientific">Candidatus Scatousia excrementigallinarum</name>
    <dbReference type="NCBI Taxonomy" id="2840935"/>
    <lineage>
        <taxon>Bacteria</taxon>
        <taxon>Candidatus Scatousia</taxon>
    </lineage>
</organism>
<feature type="domain" description="RCK C-terminal" evidence="8">
    <location>
        <begin position="143"/>
        <end position="224"/>
    </location>
</feature>
<keyword evidence="2" id="KW-0813">Transport</keyword>
<evidence type="ECO:0000313" key="10">
    <source>
        <dbReference type="Proteomes" id="UP000823928"/>
    </source>
</evidence>
<evidence type="ECO:0000256" key="1">
    <source>
        <dbReference type="ARBA" id="ARBA00017378"/>
    </source>
</evidence>
<dbReference type="NCBIfam" id="NF007031">
    <property type="entry name" value="PRK09496.1-2"/>
    <property type="match status" value="1"/>
</dbReference>
<dbReference type="SUPFAM" id="SSF51735">
    <property type="entry name" value="NAD(P)-binding Rossmann-fold domains"/>
    <property type="match status" value="2"/>
</dbReference>
<dbReference type="InterPro" id="IPR006037">
    <property type="entry name" value="RCK_C"/>
</dbReference>
<dbReference type="EMBL" id="DVIU01000218">
    <property type="protein sequence ID" value="HIS37168.1"/>
    <property type="molecule type" value="Genomic_DNA"/>
</dbReference>
<accession>A0A9D1F094</accession>
<gene>
    <name evidence="9" type="primary">trkA</name>
    <name evidence="9" type="ORF">IAC10_11170</name>
</gene>
<dbReference type="NCBIfam" id="NF007043">
    <property type="entry name" value="PRK09496.3-6"/>
    <property type="match status" value="1"/>
</dbReference>
<dbReference type="GO" id="GO:0015079">
    <property type="term" value="F:potassium ion transmembrane transporter activity"/>
    <property type="evidence" value="ECO:0007669"/>
    <property type="project" value="InterPro"/>
</dbReference>
<evidence type="ECO:0000256" key="5">
    <source>
        <dbReference type="ARBA" id="ARBA00023027"/>
    </source>
</evidence>
<feature type="domain" description="RCK C-terminal" evidence="8">
    <location>
        <begin position="366"/>
        <end position="445"/>
    </location>
</feature>
<dbReference type="GO" id="GO:0005886">
    <property type="term" value="C:plasma membrane"/>
    <property type="evidence" value="ECO:0007669"/>
    <property type="project" value="InterPro"/>
</dbReference>
<dbReference type="InterPro" id="IPR036721">
    <property type="entry name" value="RCK_C_sf"/>
</dbReference>
<dbReference type="Gene3D" id="3.30.70.1450">
    <property type="entry name" value="Regulator of K+ conductance, C-terminal domain"/>
    <property type="match status" value="2"/>
</dbReference>
<reference evidence="9" key="2">
    <citation type="journal article" date="2021" name="PeerJ">
        <title>Extensive microbial diversity within the chicken gut microbiome revealed by metagenomics and culture.</title>
        <authorList>
            <person name="Gilroy R."/>
            <person name="Ravi A."/>
            <person name="Getino M."/>
            <person name="Pursley I."/>
            <person name="Horton D.L."/>
            <person name="Alikhan N.F."/>
            <person name="Baker D."/>
            <person name="Gharbi K."/>
            <person name="Hall N."/>
            <person name="Watson M."/>
            <person name="Adriaenssens E.M."/>
            <person name="Foster-Nyarko E."/>
            <person name="Jarju S."/>
            <person name="Secka A."/>
            <person name="Antonio M."/>
            <person name="Oren A."/>
            <person name="Chaudhuri R.R."/>
            <person name="La Ragione R."/>
            <person name="Hildebrand F."/>
            <person name="Pallen M.J."/>
        </authorList>
    </citation>
    <scope>NUCLEOTIDE SEQUENCE</scope>
    <source>
        <strain evidence="9">6276</strain>
    </source>
</reference>
<evidence type="ECO:0000256" key="2">
    <source>
        <dbReference type="ARBA" id="ARBA00022448"/>
    </source>
</evidence>
<proteinExistence type="predicted"/>
<dbReference type="InterPro" id="IPR003148">
    <property type="entry name" value="RCK_N"/>
</dbReference>
<keyword evidence="6" id="KW-0406">Ion transport</keyword>
<protein>
    <recommendedName>
        <fullName evidence="1">Trk system potassium uptake protein TrkA</fullName>
    </recommendedName>
</protein>
<dbReference type="PANTHER" id="PTHR43833">
    <property type="entry name" value="POTASSIUM CHANNEL PROTEIN 2-RELATED-RELATED"/>
    <property type="match status" value="1"/>
</dbReference>
<dbReference type="PRINTS" id="PR00335">
    <property type="entry name" value="KUPTAKETRKA"/>
</dbReference>
<keyword evidence="4" id="KW-0630">Potassium</keyword>
<feature type="domain" description="RCK N-terminal" evidence="7">
    <location>
        <begin position="229"/>
        <end position="346"/>
    </location>
</feature>
<dbReference type="Pfam" id="PF02254">
    <property type="entry name" value="TrkA_N"/>
    <property type="match status" value="2"/>
</dbReference>
<evidence type="ECO:0000259" key="8">
    <source>
        <dbReference type="PROSITE" id="PS51202"/>
    </source>
</evidence>
<feature type="domain" description="RCK N-terminal" evidence="7">
    <location>
        <begin position="1"/>
        <end position="119"/>
    </location>
</feature>
<dbReference type="Gene3D" id="3.40.50.720">
    <property type="entry name" value="NAD(P)-binding Rossmann-like Domain"/>
    <property type="match status" value="2"/>
</dbReference>
<dbReference type="PROSITE" id="PS51201">
    <property type="entry name" value="RCK_N"/>
    <property type="match status" value="2"/>
</dbReference>
<dbReference type="PANTHER" id="PTHR43833:SF5">
    <property type="entry name" value="TRK SYSTEM POTASSIUM UPTAKE PROTEIN TRKA"/>
    <property type="match status" value="1"/>
</dbReference>
<dbReference type="AlphaFoldDB" id="A0A9D1F094"/>
<evidence type="ECO:0000259" key="7">
    <source>
        <dbReference type="PROSITE" id="PS51201"/>
    </source>
</evidence>
<name>A0A9D1F094_9BACT</name>
<dbReference type="InterPro" id="IPR050721">
    <property type="entry name" value="Trk_Ktr_HKT_K-transport"/>
</dbReference>
<evidence type="ECO:0000313" key="9">
    <source>
        <dbReference type="EMBL" id="HIS37168.1"/>
    </source>
</evidence>
<keyword evidence="3" id="KW-0633">Potassium transport</keyword>
<evidence type="ECO:0000256" key="4">
    <source>
        <dbReference type="ARBA" id="ARBA00022958"/>
    </source>
</evidence>
<reference evidence="9" key="1">
    <citation type="submission" date="2020-10" db="EMBL/GenBank/DDBJ databases">
        <authorList>
            <person name="Gilroy R."/>
        </authorList>
    </citation>
    <scope>NUCLEOTIDE SEQUENCE</scope>
    <source>
        <strain evidence="9">6276</strain>
    </source>
</reference>
<dbReference type="Proteomes" id="UP000823928">
    <property type="component" value="Unassembled WGS sequence"/>
</dbReference>
<dbReference type="Pfam" id="PF02080">
    <property type="entry name" value="TrkA_C"/>
    <property type="match status" value="2"/>
</dbReference>
<dbReference type="SUPFAM" id="SSF116726">
    <property type="entry name" value="TrkA C-terminal domain-like"/>
    <property type="match status" value="2"/>
</dbReference>
<sequence>MKIIIFGATEVGCLLATEFFEDHDITIIDKEENQTDEFSKLDISFVTGNACDIGVLNCADIQNADVFIACTAIDEANIVACLSAKRISGIRTICFVSKEEYKKTLYFEKNSINAGDFFIDYIIWPEELLTQDIFRIVTVAKALDVENFADGKARLLEYKVTPNLSIVNKKIKDCGFTHDTLIVGITRNGELFIPNGDTELLAEDKLIFMGTSHSLDILAGTFFHEKEIVKNVSIIGGGTVGLMLAKNLESLKIKTKIVEKNYERCEYLAQELKHTLIIHGDGTNLKLLDEEEIGSADVVISVTNNDEKNLLCSLLAKQLGVNRVIARVAKVLNIPLFEKVGIDVAVSPKNSALAEVKNDLAENNVDILATVEQGQGEVLEIKVKSEFDNKKIMDLRFPTAAIIGIIERGNKVIIPNGLTEIKYNDILIIFTKAEDGELIKEFFKAGSKCV</sequence>
<dbReference type="NCBIfam" id="NF007039">
    <property type="entry name" value="PRK09496.3-2"/>
    <property type="match status" value="1"/>
</dbReference>
<comment type="caution">
    <text evidence="9">The sequence shown here is derived from an EMBL/GenBank/DDBJ whole genome shotgun (WGS) entry which is preliminary data.</text>
</comment>
<dbReference type="PROSITE" id="PS51202">
    <property type="entry name" value="RCK_C"/>
    <property type="match status" value="2"/>
</dbReference>
<evidence type="ECO:0000256" key="3">
    <source>
        <dbReference type="ARBA" id="ARBA00022538"/>
    </source>
</evidence>